<feature type="region of interest" description="Disordered" evidence="1">
    <location>
        <begin position="1"/>
        <end position="22"/>
    </location>
</feature>
<dbReference type="EMBL" id="CAMPGE010000112">
    <property type="protein sequence ID" value="CAI2358835.1"/>
    <property type="molecule type" value="Genomic_DNA"/>
</dbReference>
<evidence type="ECO:0000256" key="1">
    <source>
        <dbReference type="SAM" id="MobiDB-lite"/>
    </source>
</evidence>
<sequence length="658" mass="75583">MNSRIQAKPSKMIKKARHGYTRSIDSTKHSTSVLDEFKELKTERGDIYTNKYQNFNSSTFSNNKASTEQLEQIIQEVQTIDERAHYERKQIMNQHFDREFQTMAMMKELKFQKFLQEKKDKQSKQHIEELKRIIMRKEEKHLSQIQMYQSQLKMMQEGKRYQASGEKKRSSLNKSLKQTNNKKIHKNLQPYEAYCNTMRKKRSKRSNKTNSAASSPRSSAFSVTPFEEQNVPPSSSAMTTPKKSGKKRYESSEYSDYLMTTKSASKRATKFSYNTKMKKSGKRRKSGKCASFVCNAMDSSNPSLLKTPEKVEVPRNPEAKDERGSKADMNFATPISFSHPPTEEQLVQGDSWDQREKMHLTKSLKKENGDPVSAIQFSTYDTSKDAYSSGVIPKRSSNTNSRKSKSIKSMVTSQASENIGIDVDIEIIDDSDFQNSSEDSLYDPNKERAQDFTEMWTQNVKDEDQLKLLNKTMRTIAEVSDENISSKDHSNLIKSKNSKPSFHLNSVNLSQSQLDINKPYPYTRKVKLIQHCQKAHDDQFSSQNSYSKYSSGLSQEKRIFSGFKEFTDNIRSSNQESICDTEERYCETNEDYNPLNDTGNLTMTERGPIMVPRETDKHIPREIDLTNSNEHFLGSSCTEGVSSPSQAMPVVILRAESQ</sequence>
<feature type="region of interest" description="Disordered" evidence="1">
    <location>
        <begin position="301"/>
        <end position="326"/>
    </location>
</feature>
<proteinExistence type="predicted"/>
<feature type="compositionally biased region" description="Low complexity" evidence="1">
    <location>
        <begin position="208"/>
        <end position="222"/>
    </location>
</feature>
<evidence type="ECO:0000313" key="3">
    <source>
        <dbReference type="Proteomes" id="UP001295684"/>
    </source>
</evidence>
<feature type="compositionally biased region" description="Basic residues" evidence="1">
    <location>
        <begin position="11"/>
        <end position="20"/>
    </location>
</feature>
<feature type="compositionally biased region" description="Basic residues" evidence="1">
    <location>
        <begin position="198"/>
        <end position="207"/>
    </location>
</feature>
<organism evidence="2 3">
    <name type="scientific">Euplotes crassus</name>
    <dbReference type="NCBI Taxonomy" id="5936"/>
    <lineage>
        <taxon>Eukaryota</taxon>
        <taxon>Sar</taxon>
        <taxon>Alveolata</taxon>
        <taxon>Ciliophora</taxon>
        <taxon>Intramacronucleata</taxon>
        <taxon>Spirotrichea</taxon>
        <taxon>Hypotrichia</taxon>
        <taxon>Euplotida</taxon>
        <taxon>Euplotidae</taxon>
        <taxon>Moneuplotes</taxon>
    </lineage>
</organism>
<dbReference type="Proteomes" id="UP001295684">
    <property type="component" value="Unassembled WGS sequence"/>
</dbReference>
<reference evidence="2" key="1">
    <citation type="submission" date="2023-07" db="EMBL/GenBank/DDBJ databases">
        <authorList>
            <consortium name="AG Swart"/>
            <person name="Singh M."/>
            <person name="Singh A."/>
            <person name="Seah K."/>
            <person name="Emmerich C."/>
        </authorList>
    </citation>
    <scope>NUCLEOTIDE SEQUENCE</scope>
    <source>
        <strain evidence="2">DP1</strain>
    </source>
</reference>
<feature type="compositionally biased region" description="Polar residues" evidence="1">
    <location>
        <begin position="231"/>
        <end position="242"/>
    </location>
</feature>
<comment type="caution">
    <text evidence="2">The sequence shown here is derived from an EMBL/GenBank/DDBJ whole genome shotgun (WGS) entry which is preliminary data.</text>
</comment>
<accession>A0AAD1U017</accession>
<gene>
    <name evidence="2" type="ORF">ECRASSUSDP1_LOCUS118</name>
</gene>
<feature type="compositionally biased region" description="Basic and acidic residues" evidence="1">
    <location>
        <begin position="156"/>
        <end position="169"/>
    </location>
</feature>
<name>A0AAD1U017_EUPCR</name>
<dbReference type="AlphaFoldDB" id="A0AAD1U017"/>
<feature type="compositionally biased region" description="Basic and acidic residues" evidence="1">
    <location>
        <begin position="307"/>
        <end position="326"/>
    </location>
</feature>
<feature type="region of interest" description="Disordered" evidence="1">
    <location>
        <begin position="156"/>
        <end position="254"/>
    </location>
</feature>
<evidence type="ECO:0000313" key="2">
    <source>
        <dbReference type="EMBL" id="CAI2358835.1"/>
    </source>
</evidence>
<protein>
    <submittedName>
        <fullName evidence="2">Uncharacterized protein</fullName>
    </submittedName>
</protein>
<keyword evidence="3" id="KW-1185">Reference proteome</keyword>